<accession>A0ACD5XDV4</accession>
<protein>
    <submittedName>
        <fullName evidence="1">Uncharacterized protein</fullName>
    </submittedName>
</protein>
<name>A0ACD5XDV4_AVESA</name>
<reference evidence="1" key="2">
    <citation type="submission" date="2025-09" db="UniProtKB">
        <authorList>
            <consortium name="EnsemblPlants"/>
        </authorList>
    </citation>
    <scope>IDENTIFICATION</scope>
</reference>
<dbReference type="Proteomes" id="UP001732700">
    <property type="component" value="Chromosome 4D"/>
</dbReference>
<evidence type="ECO:0000313" key="1">
    <source>
        <dbReference type="EnsemblPlants" id="AVESA.00010b.r2.4DG0774310.1.CDS"/>
    </source>
</evidence>
<proteinExistence type="predicted"/>
<evidence type="ECO:0000313" key="2">
    <source>
        <dbReference type="Proteomes" id="UP001732700"/>
    </source>
</evidence>
<sequence length="349" mass="39715">MAKAAIAGGATPLRCNLPEEIVVWEILVRLPPKSLLRCRAVCRDWRRATSTRDFLLAHHACQPNLPILYGYKNGGEGEGLSLCIIPFDHLSGLTAVDQLQSIARLQLLQLLRSCDGLLLLYNHNRHYAICNPATRQYAPLRQINDFTVLGMYPHRQTGEYRLLLYPDRLMDDELPAGIHHGCYVFTLGSSQSQQPRHIGWPESEELMFETSVLFRGSLHWYPIQPGSKRGMIMVFDTMAESFRRMHAPDYGSEVWTFKCQIKLQVEEIRAHFQKVDSNWDVLVTSSDDDVLVLVQSGQCLLQLDIDGKLVGTFHHKCLHSDILHLKQSLVLHAFFPALDGYVVNELPFL</sequence>
<keyword evidence="2" id="KW-1185">Reference proteome</keyword>
<reference evidence="1" key="1">
    <citation type="submission" date="2021-05" db="EMBL/GenBank/DDBJ databases">
        <authorList>
            <person name="Scholz U."/>
            <person name="Mascher M."/>
            <person name="Fiebig A."/>
        </authorList>
    </citation>
    <scope>NUCLEOTIDE SEQUENCE [LARGE SCALE GENOMIC DNA]</scope>
</reference>
<dbReference type="EnsemblPlants" id="AVESA.00010b.r2.4DG0774310.1">
    <property type="protein sequence ID" value="AVESA.00010b.r2.4DG0774310.1.CDS"/>
    <property type="gene ID" value="AVESA.00010b.r2.4DG0774310"/>
</dbReference>
<organism evidence="1 2">
    <name type="scientific">Avena sativa</name>
    <name type="common">Oat</name>
    <dbReference type="NCBI Taxonomy" id="4498"/>
    <lineage>
        <taxon>Eukaryota</taxon>
        <taxon>Viridiplantae</taxon>
        <taxon>Streptophyta</taxon>
        <taxon>Embryophyta</taxon>
        <taxon>Tracheophyta</taxon>
        <taxon>Spermatophyta</taxon>
        <taxon>Magnoliopsida</taxon>
        <taxon>Liliopsida</taxon>
        <taxon>Poales</taxon>
        <taxon>Poaceae</taxon>
        <taxon>BOP clade</taxon>
        <taxon>Pooideae</taxon>
        <taxon>Poodae</taxon>
        <taxon>Poeae</taxon>
        <taxon>Poeae Chloroplast Group 1 (Aveneae type)</taxon>
        <taxon>Aveninae</taxon>
        <taxon>Avena</taxon>
    </lineage>
</organism>